<dbReference type="EMBL" id="ANIE01000001">
    <property type="protein sequence ID" value="KEF33086.1"/>
    <property type="molecule type" value="Genomic_DNA"/>
</dbReference>
<dbReference type="Proteomes" id="UP000035057">
    <property type="component" value="Unassembled WGS sequence"/>
</dbReference>
<feature type="region of interest" description="Disordered" evidence="1">
    <location>
        <begin position="1"/>
        <end position="37"/>
    </location>
</feature>
<dbReference type="PATRIC" id="fig|1137280.3.peg.94"/>
<comment type="caution">
    <text evidence="2">The sequence shown here is derived from an EMBL/GenBank/DDBJ whole genome shotgun (WGS) entry which is preliminary data.</text>
</comment>
<gene>
    <name evidence="2" type="ORF">D777_00094</name>
</gene>
<dbReference type="STRING" id="1137280.D777_00094"/>
<name>A0A072N6F9_9GAMM</name>
<proteinExistence type="predicted"/>
<sequence>MFGWPGARTWSDMGRGRGLPKLCGAKDGGAQAPHGCA</sequence>
<evidence type="ECO:0000256" key="1">
    <source>
        <dbReference type="SAM" id="MobiDB-lite"/>
    </source>
</evidence>
<organism evidence="2 3">
    <name type="scientific">Marinobacter nitratireducens</name>
    <dbReference type="NCBI Taxonomy" id="1137280"/>
    <lineage>
        <taxon>Bacteria</taxon>
        <taxon>Pseudomonadati</taxon>
        <taxon>Pseudomonadota</taxon>
        <taxon>Gammaproteobacteria</taxon>
        <taxon>Pseudomonadales</taxon>
        <taxon>Marinobacteraceae</taxon>
        <taxon>Marinobacter</taxon>
    </lineage>
</organism>
<accession>A0A072N6F9</accession>
<reference evidence="2 3" key="1">
    <citation type="submission" date="2012-12" db="EMBL/GenBank/DDBJ databases">
        <title>Genome assembly of Marinobacter sp. AK21.</title>
        <authorList>
            <person name="Khatri I."/>
            <person name="Kumar R."/>
            <person name="Vaidya B."/>
            <person name="Subramanian S."/>
            <person name="Pinnaka A."/>
        </authorList>
    </citation>
    <scope>NUCLEOTIDE SEQUENCE [LARGE SCALE GENOMIC DNA]</scope>
    <source>
        <strain evidence="2 3">AK21</strain>
    </source>
</reference>
<dbReference type="AlphaFoldDB" id="A0A072N6F9"/>
<evidence type="ECO:0000313" key="3">
    <source>
        <dbReference type="Proteomes" id="UP000035057"/>
    </source>
</evidence>
<evidence type="ECO:0000313" key="2">
    <source>
        <dbReference type="EMBL" id="KEF33086.1"/>
    </source>
</evidence>
<keyword evidence="3" id="KW-1185">Reference proteome</keyword>
<protein>
    <submittedName>
        <fullName evidence="2">Uncharacterized protein</fullName>
    </submittedName>
</protein>